<sequence>MNNNLLNFKGLYGDNQSSPLPEFIHLEALELRSKVYDWEITEHLHTDLIQIFIFSSGEGLLISENKKIALNTPSILMIPANTLHGFVFQSNICGDVLTFSESFLENIFKNSPHVTLGLNNLKNFSFETNLKSFEEMQYLKNKIEEELQTENLEKQISLRAFFQLFFVNLYRLSLQNDNQISKSDNRTIGYFQAFQKSVKQSLHESKSINDYAQELNITAVHLNRICQSLVQKSALQIVHEYLVNEAKKYLLNTSHSIAEISYFLDFKDPAYFTRLFKKQTGLSPSEFRNSNK</sequence>
<name>A0A316DL41_9BACT</name>
<accession>A0A316DL41</accession>
<dbReference type="AlphaFoldDB" id="A0A316DL41"/>
<organism evidence="5 6">
    <name type="scientific">Arcicella aurantiaca</name>
    <dbReference type="NCBI Taxonomy" id="591202"/>
    <lineage>
        <taxon>Bacteria</taxon>
        <taxon>Pseudomonadati</taxon>
        <taxon>Bacteroidota</taxon>
        <taxon>Cytophagia</taxon>
        <taxon>Cytophagales</taxon>
        <taxon>Flectobacillaceae</taxon>
        <taxon>Arcicella</taxon>
    </lineage>
</organism>
<dbReference type="OrthoDB" id="9793451at2"/>
<dbReference type="InterPro" id="IPR047264">
    <property type="entry name" value="Cupin_HpaA-like_N"/>
</dbReference>
<dbReference type="SMART" id="SM00342">
    <property type="entry name" value="HTH_ARAC"/>
    <property type="match status" value="1"/>
</dbReference>
<protein>
    <submittedName>
        <fullName evidence="5">AraC family transcriptional activator of pobA</fullName>
    </submittedName>
</protein>
<gene>
    <name evidence="5" type="ORF">LV89_04069</name>
</gene>
<dbReference type="InterPro" id="IPR020449">
    <property type="entry name" value="Tscrpt_reg_AraC-type_HTH"/>
</dbReference>
<reference evidence="5 6" key="1">
    <citation type="submission" date="2018-05" db="EMBL/GenBank/DDBJ databases">
        <title>Genomic Encyclopedia of Archaeal and Bacterial Type Strains, Phase II (KMG-II): from individual species to whole genera.</title>
        <authorList>
            <person name="Goeker M."/>
        </authorList>
    </citation>
    <scope>NUCLEOTIDE SEQUENCE [LARGE SCALE GENOMIC DNA]</scope>
    <source>
        <strain evidence="5 6">DSM 22214</strain>
    </source>
</reference>
<comment type="caution">
    <text evidence="5">The sequence shown here is derived from an EMBL/GenBank/DDBJ whole genome shotgun (WGS) entry which is preliminary data.</text>
</comment>
<evidence type="ECO:0000259" key="4">
    <source>
        <dbReference type="PROSITE" id="PS01124"/>
    </source>
</evidence>
<dbReference type="InterPro" id="IPR018060">
    <property type="entry name" value="HTH_AraC"/>
</dbReference>
<dbReference type="Gene3D" id="2.60.120.10">
    <property type="entry name" value="Jelly Rolls"/>
    <property type="match status" value="1"/>
</dbReference>
<dbReference type="Proteomes" id="UP000245489">
    <property type="component" value="Unassembled WGS sequence"/>
</dbReference>
<evidence type="ECO:0000256" key="1">
    <source>
        <dbReference type="ARBA" id="ARBA00023015"/>
    </source>
</evidence>
<dbReference type="PROSITE" id="PS01124">
    <property type="entry name" value="HTH_ARAC_FAMILY_2"/>
    <property type="match status" value="1"/>
</dbReference>
<dbReference type="InterPro" id="IPR014710">
    <property type="entry name" value="RmlC-like_jellyroll"/>
</dbReference>
<dbReference type="Gene3D" id="1.10.10.60">
    <property type="entry name" value="Homeodomain-like"/>
    <property type="match status" value="1"/>
</dbReference>
<feature type="domain" description="HTH araC/xylS-type" evidence="4">
    <location>
        <begin position="192"/>
        <end position="290"/>
    </location>
</feature>
<dbReference type="SUPFAM" id="SSF46689">
    <property type="entry name" value="Homeodomain-like"/>
    <property type="match status" value="1"/>
</dbReference>
<proteinExistence type="predicted"/>
<evidence type="ECO:0000313" key="6">
    <source>
        <dbReference type="Proteomes" id="UP000245489"/>
    </source>
</evidence>
<dbReference type="InterPro" id="IPR009057">
    <property type="entry name" value="Homeodomain-like_sf"/>
</dbReference>
<dbReference type="EMBL" id="QGGO01000029">
    <property type="protein sequence ID" value="PWK18781.1"/>
    <property type="molecule type" value="Genomic_DNA"/>
</dbReference>
<keyword evidence="6" id="KW-1185">Reference proteome</keyword>
<dbReference type="PRINTS" id="PR00032">
    <property type="entry name" value="HTHARAC"/>
</dbReference>
<dbReference type="GO" id="GO:0003700">
    <property type="term" value="F:DNA-binding transcription factor activity"/>
    <property type="evidence" value="ECO:0007669"/>
    <property type="project" value="InterPro"/>
</dbReference>
<dbReference type="CDD" id="cd06999">
    <property type="entry name" value="cupin_HpaA-like_N"/>
    <property type="match status" value="1"/>
</dbReference>
<dbReference type="SUPFAM" id="SSF51182">
    <property type="entry name" value="RmlC-like cupins"/>
    <property type="match status" value="1"/>
</dbReference>
<evidence type="ECO:0000256" key="2">
    <source>
        <dbReference type="ARBA" id="ARBA00023125"/>
    </source>
</evidence>
<evidence type="ECO:0000313" key="5">
    <source>
        <dbReference type="EMBL" id="PWK18781.1"/>
    </source>
</evidence>
<dbReference type="PANTHER" id="PTHR43280:SF32">
    <property type="entry name" value="TRANSCRIPTIONAL REGULATORY PROTEIN"/>
    <property type="match status" value="1"/>
</dbReference>
<dbReference type="PANTHER" id="PTHR43280">
    <property type="entry name" value="ARAC-FAMILY TRANSCRIPTIONAL REGULATOR"/>
    <property type="match status" value="1"/>
</dbReference>
<keyword evidence="3" id="KW-0804">Transcription</keyword>
<dbReference type="GO" id="GO:0043565">
    <property type="term" value="F:sequence-specific DNA binding"/>
    <property type="evidence" value="ECO:0007669"/>
    <property type="project" value="InterPro"/>
</dbReference>
<keyword evidence="2" id="KW-0238">DNA-binding</keyword>
<dbReference type="Pfam" id="PF12833">
    <property type="entry name" value="HTH_18"/>
    <property type="match status" value="1"/>
</dbReference>
<dbReference type="InterPro" id="IPR011051">
    <property type="entry name" value="RmlC_Cupin_sf"/>
</dbReference>
<dbReference type="RefSeq" id="WP_109744733.1">
    <property type="nucleotide sequence ID" value="NZ_QGGO01000029.1"/>
</dbReference>
<keyword evidence="1" id="KW-0805">Transcription regulation</keyword>
<evidence type="ECO:0000256" key="3">
    <source>
        <dbReference type="ARBA" id="ARBA00023163"/>
    </source>
</evidence>